<gene>
    <name evidence="1" type="ORF">AVEN_4040_1</name>
</gene>
<dbReference type="EMBL" id="BGPR01249151">
    <property type="protein sequence ID" value="GBM36342.1"/>
    <property type="molecule type" value="Genomic_DNA"/>
</dbReference>
<feature type="non-terminal residue" evidence="1">
    <location>
        <position position="60"/>
    </location>
</feature>
<protein>
    <submittedName>
        <fullName evidence="1">Uncharacterized protein</fullName>
    </submittedName>
</protein>
<evidence type="ECO:0000313" key="2">
    <source>
        <dbReference type="Proteomes" id="UP000499080"/>
    </source>
</evidence>
<proteinExistence type="predicted"/>
<dbReference type="AlphaFoldDB" id="A0A4Y2F486"/>
<reference evidence="1 2" key="1">
    <citation type="journal article" date="2019" name="Sci. Rep.">
        <title>Orb-weaving spider Araneus ventricosus genome elucidates the spidroin gene catalogue.</title>
        <authorList>
            <person name="Kono N."/>
            <person name="Nakamura H."/>
            <person name="Ohtoshi R."/>
            <person name="Moran D.A.P."/>
            <person name="Shinohara A."/>
            <person name="Yoshida Y."/>
            <person name="Fujiwara M."/>
            <person name="Mori M."/>
            <person name="Tomita M."/>
            <person name="Arakawa K."/>
        </authorList>
    </citation>
    <scope>NUCLEOTIDE SEQUENCE [LARGE SCALE GENOMIC DNA]</scope>
</reference>
<name>A0A4Y2F486_ARAVE</name>
<keyword evidence="2" id="KW-1185">Reference proteome</keyword>
<accession>A0A4Y2F486</accession>
<comment type="caution">
    <text evidence="1">The sequence shown here is derived from an EMBL/GenBank/DDBJ whole genome shotgun (WGS) entry which is preliminary data.</text>
</comment>
<sequence length="60" mass="7183">MHSEHVGIRTSRYEDAWERSCLWIDIIQVVLRLSDIWVASDKGYGMRRVSEYTRQLIKTK</sequence>
<evidence type="ECO:0000313" key="1">
    <source>
        <dbReference type="EMBL" id="GBM36342.1"/>
    </source>
</evidence>
<organism evidence="1 2">
    <name type="scientific">Araneus ventricosus</name>
    <name type="common">Orbweaver spider</name>
    <name type="synonym">Epeira ventricosa</name>
    <dbReference type="NCBI Taxonomy" id="182803"/>
    <lineage>
        <taxon>Eukaryota</taxon>
        <taxon>Metazoa</taxon>
        <taxon>Ecdysozoa</taxon>
        <taxon>Arthropoda</taxon>
        <taxon>Chelicerata</taxon>
        <taxon>Arachnida</taxon>
        <taxon>Araneae</taxon>
        <taxon>Araneomorphae</taxon>
        <taxon>Entelegynae</taxon>
        <taxon>Araneoidea</taxon>
        <taxon>Araneidae</taxon>
        <taxon>Araneus</taxon>
    </lineage>
</organism>
<dbReference type="Proteomes" id="UP000499080">
    <property type="component" value="Unassembled WGS sequence"/>
</dbReference>